<proteinExistence type="predicted"/>
<evidence type="ECO:0000256" key="1">
    <source>
        <dbReference type="SAM" id="MobiDB-lite"/>
    </source>
</evidence>
<evidence type="ECO:0000313" key="2">
    <source>
        <dbReference type="EMBL" id="MFM1525145.1"/>
    </source>
</evidence>
<evidence type="ECO:0000313" key="3">
    <source>
        <dbReference type="Proteomes" id="UP001629536"/>
    </source>
</evidence>
<dbReference type="RefSeq" id="WP_124748750.1">
    <property type="nucleotide sequence ID" value="NZ_JBFNFH010000012.1"/>
</dbReference>
<comment type="caution">
    <text evidence="2">The sequence shown here is derived from an EMBL/GenBank/DDBJ whole genome shotgun (WGS) entry which is preliminary data.</text>
</comment>
<sequence>MKHQLKVSVSKKPSSDSVMRCRKVSMRERLLRFLFGNKRDIVVLIPSDRIEEVAIKKKGDQDE</sequence>
<keyword evidence="3" id="KW-1185">Reference proteome</keyword>
<feature type="region of interest" description="Disordered" evidence="1">
    <location>
        <begin position="1"/>
        <end position="20"/>
    </location>
</feature>
<feature type="compositionally biased region" description="Low complexity" evidence="1">
    <location>
        <begin position="1"/>
        <end position="18"/>
    </location>
</feature>
<dbReference type="EMBL" id="JBFNFH010000012">
    <property type="protein sequence ID" value="MFM1525145.1"/>
    <property type="molecule type" value="Genomic_DNA"/>
</dbReference>
<dbReference type="Proteomes" id="UP001629536">
    <property type="component" value="Unassembled WGS sequence"/>
</dbReference>
<reference evidence="2 3" key="1">
    <citation type="journal article" date="2024" name="Front. Microbiol.">
        <title>Pangenomic and biochemical analyses of Helcococcus ovis reveal widespread tetracycline resistance and a novel bacterial species, Helcococcus bovis.</title>
        <authorList>
            <person name="Cunha F."/>
            <person name="Zhai Y."/>
            <person name="Casaro S."/>
            <person name="Jones K.L."/>
            <person name="Hernandez M."/>
            <person name="Bisinotto R.S."/>
            <person name="Kariyawasam S."/>
            <person name="Brown M.B."/>
            <person name="Phillips A."/>
            <person name="Jeong K.C."/>
            <person name="Galvao K.N."/>
        </authorList>
    </citation>
    <scope>NUCLEOTIDE SEQUENCE [LARGE SCALE GENOMIC DNA]</scope>
    <source>
        <strain evidence="2 3">KG197</strain>
    </source>
</reference>
<protein>
    <submittedName>
        <fullName evidence="2">Uncharacterized protein</fullName>
    </submittedName>
</protein>
<name>A0ABW9F6W9_9FIRM</name>
<gene>
    <name evidence="2" type="ORF">ABGF40_05600</name>
</gene>
<organism evidence="2 3">
    <name type="scientific">Helcococcus bovis</name>
    <dbReference type="NCBI Taxonomy" id="3153252"/>
    <lineage>
        <taxon>Bacteria</taxon>
        <taxon>Bacillati</taxon>
        <taxon>Bacillota</taxon>
        <taxon>Tissierellia</taxon>
        <taxon>Tissierellales</taxon>
        <taxon>Peptoniphilaceae</taxon>
        <taxon>Helcococcus</taxon>
    </lineage>
</organism>
<accession>A0ABW9F6W9</accession>